<dbReference type="OrthoDB" id="3698443at2"/>
<gene>
    <name evidence="1" type="ORF">E1181_27470</name>
</gene>
<protein>
    <submittedName>
        <fullName evidence="1">Uncharacterized protein</fullName>
    </submittedName>
</protein>
<reference evidence="1 2" key="1">
    <citation type="submission" date="2019-03" db="EMBL/GenBank/DDBJ databases">
        <title>Draft genome sequences of novel Actinobacteria.</title>
        <authorList>
            <person name="Sahin N."/>
            <person name="Ay H."/>
            <person name="Saygin H."/>
        </authorList>
    </citation>
    <scope>NUCLEOTIDE SEQUENCE [LARGE SCALE GENOMIC DNA]</scope>
    <source>
        <strain evidence="1 2">16K309</strain>
    </source>
</reference>
<keyword evidence="2" id="KW-1185">Reference proteome</keyword>
<dbReference type="Proteomes" id="UP000295674">
    <property type="component" value="Unassembled WGS sequence"/>
</dbReference>
<sequence length="152" mass="16711">MNGDPLDRHVRDRSEGRLGTVDAMAGYLDDVRTAARAMEIELDTARLDRQRMTVEIVVSGAPEISVEWTPYLGWSFSEEGRRYYRVGQEADAASLLPDPDEAAGWLGVLATGDRTGHVEQPMPLDPDDDALVERLATFGHGTDPHTPGDDHP</sequence>
<accession>A0A4R4VKP2</accession>
<dbReference type="RefSeq" id="WP_132679197.1">
    <property type="nucleotide sequence ID" value="NZ_SMKS01000077.1"/>
</dbReference>
<proteinExistence type="predicted"/>
<evidence type="ECO:0000313" key="2">
    <source>
        <dbReference type="Proteomes" id="UP000295674"/>
    </source>
</evidence>
<comment type="caution">
    <text evidence="1">The sequence shown here is derived from an EMBL/GenBank/DDBJ whole genome shotgun (WGS) entry which is preliminary data.</text>
</comment>
<evidence type="ECO:0000313" key="1">
    <source>
        <dbReference type="EMBL" id="TDD00480.1"/>
    </source>
</evidence>
<dbReference type="EMBL" id="SMKS01000077">
    <property type="protein sequence ID" value="TDD00480.1"/>
    <property type="molecule type" value="Genomic_DNA"/>
</dbReference>
<name>A0A4R4VKP2_9PSEU</name>
<dbReference type="AlphaFoldDB" id="A0A4R4VKP2"/>
<organism evidence="1 2">
    <name type="scientific">Saccharopolyspora terrae</name>
    <dbReference type="NCBI Taxonomy" id="2530384"/>
    <lineage>
        <taxon>Bacteria</taxon>
        <taxon>Bacillati</taxon>
        <taxon>Actinomycetota</taxon>
        <taxon>Actinomycetes</taxon>
        <taxon>Pseudonocardiales</taxon>
        <taxon>Pseudonocardiaceae</taxon>
        <taxon>Saccharopolyspora</taxon>
    </lineage>
</organism>